<accession>A0ABU9J4I1</accession>
<evidence type="ECO:0000313" key="2">
    <source>
        <dbReference type="Proteomes" id="UP001459204"/>
    </source>
</evidence>
<dbReference type="GO" id="GO:0003677">
    <property type="term" value="F:DNA binding"/>
    <property type="evidence" value="ECO:0007669"/>
    <property type="project" value="UniProtKB-KW"/>
</dbReference>
<sequence length="129" mass="14755">MDTAALKRHCRTLPGASETLHGEPANILVYAVGGKRFAHFKTSEPERWRFSVKVTPERFLELTDQPGIKPARWLGNHRWITIVDVSAMPSDYLRELVRWSYRHALDKLPKRQQRAIAEGGDAVDRGHGR</sequence>
<dbReference type="Pfam" id="PF04237">
    <property type="entry name" value="YjbR"/>
    <property type="match status" value="1"/>
</dbReference>
<dbReference type="InterPro" id="IPR038056">
    <property type="entry name" value="YjbR-like_sf"/>
</dbReference>
<name>A0ABU9J4I1_9GAMM</name>
<dbReference type="Gene3D" id="3.90.1150.30">
    <property type="match status" value="1"/>
</dbReference>
<dbReference type="InterPro" id="IPR007351">
    <property type="entry name" value="YjbR"/>
</dbReference>
<dbReference type="EMBL" id="JBBWWT010000008">
    <property type="protein sequence ID" value="MEL1265774.1"/>
    <property type="molecule type" value="Genomic_DNA"/>
</dbReference>
<keyword evidence="2" id="KW-1185">Reference proteome</keyword>
<dbReference type="InterPro" id="IPR058532">
    <property type="entry name" value="YjbR/MT2646/Rv2570-like"/>
</dbReference>
<reference evidence="1 2" key="1">
    <citation type="submission" date="2024-04" db="EMBL/GenBank/DDBJ databases">
        <title>Draft genome sequence of Pseudoxanthomonas putridarboris WD12.</title>
        <authorList>
            <person name="Oh J."/>
        </authorList>
    </citation>
    <scope>NUCLEOTIDE SEQUENCE [LARGE SCALE GENOMIC DNA]</scope>
    <source>
        <strain evidence="1 2">WD12</strain>
    </source>
</reference>
<dbReference type="PANTHER" id="PTHR35145">
    <property type="entry name" value="CYTOPLASMIC PROTEIN-RELATED"/>
    <property type="match status" value="1"/>
</dbReference>
<proteinExistence type="predicted"/>
<organism evidence="1 2">
    <name type="scientific">Pseudoxanthomonas putridarboris</name>
    <dbReference type="NCBI Taxonomy" id="752605"/>
    <lineage>
        <taxon>Bacteria</taxon>
        <taxon>Pseudomonadati</taxon>
        <taxon>Pseudomonadota</taxon>
        <taxon>Gammaproteobacteria</taxon>
        <taxon>Lysobacterales</taxon>
        <taxon>Lysobacteraceae</taxon>
        <taxon>Pseudoxanthomonas</taxon>
    </lineage>
</organism>
<keyword evidence="1" id="KW-0238">DNA-binding</keyword>
<dbReference type="Proteomes" id="UP001459204">
    <property type="component" value="Unassembled WGS sequence"/>
</dbReference>
<dbReference type="RefSeq" id="WP_341726946.1">
    <property type="nucleotide sequence ID" value="NZ_JBBWWT010000008.1"/>
</dbReference>
<gene>
    <name evidence="1" type="ORF">AAD027_15570</name>
</gene>
<dbReference type="PANTHER" id="PTHR35145:SF1">
    <property type="entry name" value="CYTOPLASMIC PROTEIN"/>
    <property type="match status" value="1"/>
</dbReference>
<protein>
    <submittedName>
        <fullName evidence="1">MmcQ/YjbR family DNA-binding protein</fullName>
    </submittedName>
</protein>
<evidence type="ECO:0000313" key="1">
    <source>
        <dbReference type="EMBL" id="MEL1265774.1"/>
    </source>
</evidence>
<dbReference type="SUPFAM" id="SSF142906">
    <property type="entry name" value="YjbR-like"/>
    <property type="match status" value="1"/>
</dbReference>
<comment type="caution">
    <text evidence="1">The sequence shown here is derived from an EMBL/GenBank/DDBJ whole genome shotgun (WGS) entry which is preliminary data.</text>
</comment>